<feature type="binding site" evidence="10">
    <location>
        <position position="293"/>
    </location>
    <ligand>
        <name>Zn(2+)</name>
        <dbReference type="ChEBI" id="CHEBI:29105"/>
    </ligand>
</feature>
<evidence type="ECO:0000256" key="6">
    <source>
        <dbReference type="ARBA" id="ARBA00022723"/>
    </source>
</evidence>
<dbReference type="AlphaFoldDB" id="A0A814U0J6"/>
<dbReference type="Proteomes" id="UP000663832">
    <property type="component" value="Unassembled WGS sequence"/>
</dbReference>
<dbReference type="PANTHER" id="PTHR11085">
    <property type="entry name" value="NAD-DEPENDENT PROTEIN DEACYLASE SIRTUIN-5, MITOCHONDRIAL-RELATED"/>
    <property type="match status" value="1"/>
</dbReference>
<dbReference type="GO" id="GO:0005637">
    <property type="term" value="C:nuclear inner membrane"/>
    <property type="evidence" value="ECO:0007669"/>
    <property type="project" value="TreeGrafter"/>
</dbReference>
<dbReference type="InterPro" id="IPR003000">
    <property type="entry name" value="Sirtuin"/>
</dbReference>
<dbReference type="GO" id="GO:0033553">
    <property type="term" value="C:rDNA heterochromatin"/>
    <property type="evidence" value="ECO:0007669"/>
    <property type="project" value="TreeGrafter"/>
</dbReference>
<accession>A0A814U0J6</accession>
<evidence type="ECO:0000256" key="8">
    <source>
        <dbReference type="ARBA" id="ARBA00023027"/>
    </source>
</evidence>
<dbReference type="FunFam" id="3.30.1600.10:FF:000013">
    <property type="entry name" value="NAD-dependent protein deacetylase sirtuin-1"/>
    <property type="match status" value="1"/>
</dbReference>
<dbReference type="GO" id="GO:0002039">
    <property type="term" value="F:p53 binding"/>
    <property type="evidence" value="ECO:0007669"/>
    <property type="project" value="TreeGrafter"/>
</dbReference>
<dbReference type="GO" id="GO:0017136">
    <property type="term" value="F:histone deacetylase activity, NAD-dependent"/>
    <property type="evidence" value="ECO:0007669"/>
    <property type="project" value="TreeGrafter"/>
</dbReference>
<dbReference type="SUPFAM" id="SSF52467">
    <property type="entry name" value="DHS-like NAD/FAD-binding domain"/>
    <property type="match status" value="1"/>
</dbReference>
<dbReference type="Gene3D" id="3.40.50.1220">
    <property type="entry name" value="TPP-binding domain"/>
    <property type="match status" value="1"/>
</dbReference>
<dbReference type="GO" id="GO:0070403">
    <property type="term" value="F:NAD+ binding"/>
    <property type="evidence" value="ECO:0007669"/>
    <property type="project" value="InterPro"/>
</dbReference>
<feature type="binding site" evidence="10">
    <location>
        <position position="266"/>
    </location>
    <ligand>
        <name>Zn(2+)</name>
        <dbReference type="ChEBI" id="CHEBI:29105"/>
    </ligand>
</feature>
<feature type="compositionally biased region" description="Acidic residues" evidence="11">
    <location>
        <begin position="65"/>
        <end position="74"/>
    </location>
</feature>
<keyword evidence="9" id="KW-0539">Nucleus</keyword>
<evidence type="ECO:0000256" key="9">
    <source>
        <dbReference type="ARBA" id="ARBA00023242"/>
    </source>
</evidence>
<evidence type="ECO:0000313" key="13">
    <source>
        <dbReference type="EMBL" id="CAF1168304.1"/>
    </source>
</evidence>
<comment type="caution">
    <text evidence="13">The sequence shown here is derived from an EMBL/GenBank/DDBJ whole genome shotgun (WGS) entry which is preliminary data.</text>
</comment>
<evidence type="ECO:0000256" key="7">
    <source>
        <dbReference type="ARBA" id="ARBA00022833"/>
    </source>
</evidence>
<dbReference type="Gene3D" id="3.30.1600.10">
    <property type="entry name" value="SIR2/SIRT2 'Small Domain"/>
    <property type="match status" value="1"/>
</dbReference>
<dbReference type="GO" id="GO:0003714">
    <property type="term" value="F:transcription corepressor activity"/>
    <property type="evidence" value="ECO:0007669"/>
    <property type="project" value="TreeGrafter"/>
</dbReference>
<feature type="region of interest" description="Disordered" evidence="11">
    <location>
        <begin position="455"/>
        <end position="475"/>
    </location>
</feature>
<evidence type="ECO:0000256" key="10">
    <source>
        <dbReference type="PROSITE-ProRule" id="PRU00236"/>
    </source>
</evidence>
<protein>
    <recommendedName>
        <fullName evidence="4">protein acetyllysine N-acetyltransferase</fullName>
        <ecNumber evidence="4">2.3.1.286</ecNumber>
    </recommendedName>
</protein>
<comment type="cofactor">
    <cofactor evidence="1">
        <name>Zn(2+)</name>
        <dbReference type="ChEBI" id="CHEBI:29105"/>
    </cofactor>
</comment>
<feature type="active site" description="Proton acceptor" evidence="10">
    <location>
        <position position="258"/>
    </location>
</feature>
<comment type="similarity">
    <text evidence="3">Belongs to the sirtuin family. Class I subfamily.</text>
</comment>
<dbReference type="OrthoDB" id="424302at2759"/>
<comment type="subcellular location">
    <subcellularLocation>
        <location evidence="2">Nucleus</location>
    </subcellularLocation>
</comment>
<evidence type="ECO:0000313" key="14">
    <source>
        <dbReference type="Proteomes" id="UP000663832"/>
    </source>
</evidence>
<evidence type="ECO:0000256" key="5">
    <source>
        <dbReference type="ARBA" id="ARBA00022679"/>
    </source>
</evidence>
<proteinExistence type="inferred from homology"/>
<evidence type="ECO:0000256" key="11">
    <source>
        <dbReference type="SAM" id="MobiDB-lite"/>
    </source>
</evidence>
<feature type="region of interest" description="Disordered" evidence="11">
    <location>
        <begin position="17"/>
        <end position="75"/>
    </location>
</feature>
<feature type="region of interest" description="Disordered" evidence="11">
    <location>
        <begin position="421"/>
        <end position="442"/>
    </location>
</feature>
<keyword evidence="7 10" id="KW-0862">Zinc</keyword>
<gene>
    <name evidence="13" type="ORF">QVE165_LOCUS23969</name>
</gene>
<feature type="domain" description="Deacetylase sirtuin-type" evidence="12">
    <location>
        <begin position="131"/>
        <end position="392"/>
    </location>
</feature>
<name>A0A814U0J6_9BILA</name>
<keyword evidence="14" id="KW-1185">Reference proteome</keyword>
<dbReference type="GO" id="GO:0005654">
    <property type="term" value="C:nucleoplasm"/>
    <property type="evidence" value="ECO:0007669"/>
    <property type="project" value="TreeGrafter"/>
</dbReference>
<evidence type="ECO:0000256" key="1">
    <source>
        <dbReference type="ARBA" id="ARBA00001947"/>
    </source>
</evidence>
<dbReference type="EC" id="2.3.1.286" evidence="4"/>
<dbReference type="PROSITE" id="PS50305">
    <property type="entry name" value="SIRTUIN"/>
    <property type="match status" value="1"/>
</dbReference>
<evidence type="ECO:0000256" key="4">
    <source>
        <dbReference type="ARBA" id="ARBA00012928"/>
    </source>
</evidence>
<dbReference type="InterPro" id="IPR026591">
    <property type="entry name" value="Sirtuin_cat_small_dom_sf"/>
</dbReference>
<dbReference type="InterPro" id="IPR026590">
    <property type="entry name" value="Ssirtuin_cat_dom"/>
</dbReference>
<dbReference type="Pfam" id="PF02146">
    <property type="entry name" value="SIR2"/>
    <property type="match status" value="1"/>
</dbReference>
<feature type="binding site" evidence="10">
    <location>
        <position position="290"/>
    </location>
    <ligand>
        <name>Zn(2+)</name>
        <dbReference type="ChEBI" id="CHEBI:29105"/>
    </ligand>
</feature>
<organism evidence="13 14">
    <name type="scientific">Adineta steineri</name>
    <dbReference type="NCBI Taxonomy" id="433720"/>
    <lineage>
        <taxon>Eukaryota</taxon>
        <taxon>Metazoa</taxon>
        <taxon>Spiralia</taxon>
        <taxon>Gnathifera</taxon>
        <taxon>Rotifera</taxon>
        <taxon>Eurotatoria</taxon>
        <taxon>Bdelloidea</taxon>
        <taxon>Adinetida</taxon>
        <taxon>Adinetidae</taxon>
        <taxon>Adineta</taxon>
    </lineage>
</organism>
<evidence type="ECO:0000256" key="2">
    <source>
        <dbReference type="ARBA" id="ARBA00004123"/>
    </source>
</evidence>
<dbReference type="PANTHER" id="PTHR11085:SF9">
    <property type="entry name" value="NAD-DEPENDENT PROTEIN DEACETYLASE SIRTUIN-1"/>
    <property type="match status" value="1"/>
</dbReference>
<keyword evidence="6 10" id="KW-0479">Metal-binding</keyword>
<keyword evidence="8" id="KW-0520">NAD</keyword>
<reference evidence="13" key="1">
    <citation type="submission" date="2021-02" db="EMBL/GenBank/DDBJ databases">
        <authorList>
            <person name="Nowell W R."/>
        </authorList>
    </citation>
    <scope>NUCLEOTIDE SEQUENCE</scope>
</reference>
<feature type="binding site" evidence="10">
    <location>
        <position position="269"/>
    </location>
    <ligand>
        <name>Zn(2+)</name>
        <dbReference type="ChEBI" id="CHEBI:29105"/>
    </ligand>
</feature>
<keyword evidence="5" id="KW-0808">Transferase</keyword>
<sequence length="524" mass="60003">MSSSSIIDFISSSSIVHDETSNQSIEIPDPPTLTVTHISTNNNNNNNNNNKNNANVPANSSDNTSDSDENDDEDRIPMNITFDWIDEQMRAGVDLRPILSRLLPGLPNDVSQSTLFELLMDLFLPVQQRQPLEQYKTLDDAVDLIRKCKNILVLTGAGISVSCGIPDFRSRNGIYARLREEFPELPNPQSMFDIEYFSQDPRPFFRFAKEIWPGQYQPSLAHYFIAELERREQLLRNYTQNIDSLEHLCPIKRLIQCHGSFSTATCRHCFNRVTSDEIKKEILQQIIPHCHKCSKTINKAILKPDIVFFGEPLPEDFHKTISIDKDKCDLLIVMGSSLKVKPVSLVSELLPAHIPQILINRERLPHKSFDIELLGNCDLIINEICLRLAKFEPSFGQIKQLNHKNHIFMNEILYNNLRTSMQKQKRKKPKYSTNITTDTSLPKERLSSLRPRLFKPPIITSSSSSSTSSRKRPYSALKNSPLFNQDLSYISYPPRRYLFTGAEIYFSSSDDDGSDDDLPRKHTE</sequence>
<feature type="compositionally biased region" description="Low complexity" evidence="11">
    <location>
        <begin position="41"/>
        <end position="64"/>
    </location>
</feature>
<evidence type="ECO:0000256" key="3">
    <source>
        <dbReference type="ARBA" id="ARBA00006924"/>
    </source>
</evidence>
<evidence type="ECO:0000259" key="12">
    <source>
        <dbReference type="PROSITE" id="PS50305"/>
    </source>
</evidence>
<feature type="compositionally biased region" description="Polar residues" evidence="11">
    <location>
        <begin position="431"/>
        <end position="440"/>
    </location>
</feature>
<dbReference type="EMBL" id="CAJNOM010000165">
    <property type="protein sequence ID" value="CAF1168304.1"/>
    <property type="molecule type" value="Genomic_DNA"/>
</dbReference>
<dbReference type="InterPro" id="IPR029035">
    <property type="entry name" value="DHS-like_NAD/FAD-binding_dom"/>
</dbReference>
<dbReference type="GO" id="GO:0046872">
    <property type="term" value="F:metal ion binding"/>
    <property type="evidence" value="ECO:0007669"/>
    <property type="project" value="UniProtKB-KW"/>
</dbReference>
<dbReference type="InterPro" id="IPR050134">
    <property type="entry name" value="NAD-dep_sirtuin_deacylases"/>
</dbReference>